<dbReference type="EMBL" id="CAJPDT010000020">
    <property type="protein sequence ID" value="CAF9918123.1"/>
    <property type="molecule type" value="Genomic_DNA"/>
</dbReference>
<evidence type="ECO:0000313" key="3">
    <source>
        <dbReference type="Proteomes" id="UP000664534"/>
    </source>
</evidence>
<accession>A0A8H3F5P7</accession>
<name>A0A8H3F5P7_9LECA</name>
<feature type="compositionally biased region" description="Gly residues" evidence="1">
    <location>
        <begin position="165"/>
        <end position="176"/>
    </location>
</feature>
<feature type="compositionally biased region" description="Low complexity" evidence="1">
    <location>
        <begin position="177"/>
        <end position="188"/>
    </location>
</feature>
<dbReference type="Proteomes" id="UP000664534">
    <property type="component" value="Unassembled WGS sequence"/>
</dbReference>
<feature type="region of interest" description="Disordered" evidence="1">
    <location>
        <begin position="144"/>
        <end position="188"/>
    </location>
</feature>
<sequence length="217" mass="21107">MVLKRLRRPLHSAQQGCFQQFIDSSGGQQSAGSGASLPPECAYINTQISECESSTSGFSTLANTDQASCICFNADGSWNGTVWDNAATTCYQAISSAGSVNASVLSAYDSGVVGLCTKFVDAGVLSSAGVSDAASNGAGAAASTTLPSSTSVGGGGGVAASTGQSGSGKSGGGGAVAGSSASTATPSPTQKSEAAYLMGQRSVVVAALALIVCTLGY</sequence>
<keyword evidence="3" id="KW-1185">Reference proteome</keyword>
<gene>
    <name evidence="2" type="ORF">IMSHALPRED_004216</name>
</gene>
<dbReference type="OrthoDB" id="4153189at2759"/>
<protein>
    <submittedName>
        <fullName evidence="2">Uncharacterized protein</fullName>
    </submittedName>
</protein>
<evidence type="ECO:0000313" key="2">
    <source>
        <dbReference type="EMBL" id="CAF9918123.1"/>
    </source>
</evidence>
<proteinExistence type="predicted"/>
<organism evidence="2 3">
    <name type="scientific">Imshaugia aleurites</name>
    <dbReference type="NCBI Taxonomy" id="172621"/>
    <lineage>
        <taxon>Eukaryota</taxon>
        <taxon>Fungi</taxon>
        <taxon>Dikarya</taxon>
        <taxon>Ascomycota</taxon>
        <taxon>Pezizomycotina</taxon>
        <taxon>Lecanoromycetes</taxon>
        <taxon>OSLEUM clade</taxon>
        <taxon>Lecanoromycetidae</taxon>
        <taxon>Lecanorales</taxon>
        <taxon>Lecanorineae</taxon>
        <taxon>Parmeliaceae</taxon>
        <taxon>Imshaugia</taxon>
    </lineage>
</organism>
<comment type="caution">
    <text evidence="2">The sequence shown here is derived from an EMBL/GenBank/DDBJ whole genome shotgun (WGS) entry which is preliminary data.</text>
</comment>
<evidence type="ECO:0000256" key="1">
    <source>
        <dbReference type="SAM" id="MobiDB-lite"/>
    </source>
</evidence>
<dbReference type="AlphaFoldDB" id="A0A8H3F5P7"/>
<reference evidence="2" key="1">
    <citation type="submission" date="2021-03" db="EMBL/GenBank/DDBJ databases">
        <authorList>
            <person name="Tagirdzhanova G."/>
        </authorList>
    </citation>
    <scope>NUCLEOTIDE SEQUENCE</scope>
</reference>